<dbReference type="AlphaFoldDB" id="A0A9P7GRT2"/>
<accession>A0A9P7GRT2</accession>
<gene>
    <name evidence="3" type="ORF">KAF25_000196</name>
</gene>
<keyword evidence="2" id="KW-0732">Signal</keyword>
<evidence type="ECO:0000313" key="4">
    <source>
        <dbReference type="Proteomes" id="UP000782241"/>
    </source>
</evidence>
<sequence>MLEELLLVLYTRTAVANTVTTVTYITVHLNNPGYLITSQAPVTLGYTPCNCDYQAYPPVDMTTIVTACHACGANGENSVTLTVPTAACEADGVKPGYPNEVFHSAHNTMEHEIYSEVNSFAGPKPTMGEHSEPSPVHGSPKPNGQGKPQPSRANAPRPVSTVPDASAVIEPPRPLPTSAYQVPASKACTTEQHASGQIHKPEATQVSYPAAPWDGQSTSTPVVVASATRHYLMT</sequence>
<proteinExistence type="predicted"/>
<evidence type="ECO:0000256" key="2">
    <source>
        <dbReference type="SAM" id="SignalP"/>
    </source>
</evidence>
<evidence type="ECO:0000313" key="3">
    <source>
        <dbReference type="EMBL" id="KAG5655073.1"/>
    </source>
</evidence>
<evidence type="ECO:0000256" key="1">
    <source>
        <dbReference type="SAM" id="MobiDB-lite"/>
    </source>
</evidence>
<name>A0A9P7GRT2_9HYPO</name>
<keyword evidence="4" id="KW-1185">Reference proteome</keyword>
<reference evidence="3" key="1">
    <citation type="submission" date="2021-04" db="EMBL/GenBank/DDBJ databases">
        <title>Draft genome of Fusarium avenaceum strain F156N33, isolated from an atmospheric sample in Virginia.</title>
        <authorList>
            <person name="Yang S."/>
            <person name="Vinatzer B.A."/>
            <person name="Coleman J."/>
        </authorList>
    </citation>
    <scope>NUCLEOTIDE SEQUENCE</scope>
    <source>
        <strain evidence="3">F156N33</strain>
    </source>
</reference>
<protein>
    <submittedName>
        <fullName evidence="3">Uncharacterized protein</fullName>
    </submittedName>
</protein>
<comment type="caution">
    <text evidence="3">The sequence shown here is derived from an EMBL/GenBank/DDBJ whole genome shotgun (WGS) entry which is preliminary data.</text>
</comment>
<feature type="chain" id="PRO_5040490070" evidence="2">
    <location>
        <begin position="17"/>
        <end position="234"/>
    </location>
</feature>
<organism evidence="3 4">
    <name type="scientific">Fusarium avenaceum</name>
    <dbReference type="NCBI Taxonomy" id="40199"/>
    <lineage>
        <taxon>Eukaryota</taxon>
        <taxon>Fungi</taxon>
        <taxon>Dikarya</taxon>
        <taxon>Ascomycota</taxon>
        <taxon>Pezizomycotina</taxon>
        <taxon>Sordariomycetes</taxon>
        <taxon>Hypocreomycetidae</taxon>
        <taxon>Hypocreales</taxon>
        <taxon>Nectriaceae</taxon>
        <taxon>Fusarium</taxon>
        <taxon>Fusarium tricinctum species complex</taxon>
    </lineage>
</organism>
<dbReference type="EMBL" id="JAGPUO010000036">
    <property type="protein sequence ID" value="KAG5655073.1"/>
    <property type="molecule type" value="Genomic_DNA"/>
</dbReference>
<dbReference type="Proteomes" id="UP000782241">
    <property type="component" value="Unassembled WGS sequence"/>
</dbReference>
<feature type="region of interest" description="Disordered" evidence="1">
    <location>
        <begin position="119"/>
        <end position="173"/>
    </location>
</feature>
<feature type="signal peptide" evidence="2">
    <location>
        <begin position="1"/>
        <end position="16"/>
    </location>
</feature>